<feature type="short sequence motif" description="DGA/G" evidence="4">
    <location>
        <begin position="174"/>
        <end position="176"/>
    </location>
</feature>
<dbReference type="Pfam" id="PF19890">
    <property type="entry name" value="DUF6363"/>
    <property type="match status" value="1"/>
</dbReference>
<feature type="active site" description="Nucleophile" evidence="4">
    <location>
        <position position="53"/>
    </location>
</feature>
<keyword evidence="1 4" id="KW-0378">Hydrolase</keyword>
<evidence type="ECO:0000313" key="8">
    <source>
        <dbReference type="Proteomes" id="UP000434639"/>
    </source>
</evidence>
<evidence type="ECO:0000259" key="6">
    <source>
        <dbReference type="PROSITE" id="PS51635"/>
    </source>
</evidence>
<dbReference type="GO" id="GO:0016042">
    <property type="term" value="P:lipid catabolic process"/>
    <property type="evidence" value="ECO:0007669"/>
    <property type="project" value="UniProtKB-UniRule"/>
</dbReference>
<dbReference type="PROSITE" id="PS51635">
    <property type="entry name" value="PNPLA"/>
    <property type="match status" value="1"/>
</dbReference>
<evidence type="ECO:0000256" key="4">
    <source>
        <dbReference type="PROSITE-ProRule" id="PRU01161"/>
    </source>
</evidence>
<feature type="active site" description="Proton acceptor" evidence="4">
    <location>
        <position position="174"/>
    </location>
</feature>
<dbReference type="InterPro" id="IPR016035">
    <property type="entry name" value="Acyl_Trfase/lysoPLipase"/>
</dbReference>
<evidence type="ECO:0000256" key="5">
    <source>
        <dbReference type="SAM" id="Phobius"/>
    </source>
</evidence>
<dbReference type="Pfam" id="PF01734">
    <property type="entry name" value="Patatin"/>
    <property type="match status" value="1"/>
</dbReference>
<dbReference type="Gene3D" id="3.40.1090.10">
    <property type="entry name" value="Cytosolic phospholipase A2 catalytic domain"/>
    <property type="match status" value="2"/>
</dbReference>
<keyword evidence="5" id="KW-1133">Transmembrane helix</keyword>
<dbReference type="RefSeq" id="WP_155111730.1">
    <property type="nucleotide sequence ID" value="NZ_WMIB01000004.1"/>
</dbReference>
<keyword evidence="2 4" id="KW-0442">Lipid degradation</keyword>
<dbReference type="InterPro" id="IPR002641">
    <property type="entry name" value="PNPLA_dom"/>
</dbReference>
<dbReference type="GO" id="GO:0016787">
    <property type="term" value="F:hydrolase activity"/>
    <property type="evidence" value="ECO:0007669"/>
    <property type="project" value="UniProtKB-UniRule"/>
</dbReference>
<keyword evidence="3 4" id="KW-0443">Lipid metabolism</keyword>
<comment type="caution">
    <text evidence="7">The sequence shown here is derived from an EMBL/GenBank/DDBJ whole genome shotgun (WGS) entry which is preliminary data.</text>
</comment>
<sequence length="297" mass="33590">MIRGCSSKKGKGTEELDTGLVLEGGGMRGVYTAGVLEYFMEKKLYFPYVVGVSAGACMAASYLSRQMDRNRTVNIDYAGDPKYLSLQNYIKSRQLFGMDYIFDEIPNRLVPFDFEAFSNSTEKLVIGTTDCRTGKPVYFSKPQSIGDLLTVIRASSSLPFIAPMVPYRDMLLMDGGIVDSIPIRKAEADGMQKNVIILTRNEGYRKAPPRGQWMVRRSLRKFPELATAILSRYAMYNETLAYISEQEQKGNLFVIRPEAKLEVGRIERNPVKLDALYRQGIEDAANQYSRLSEWLRS</sequence>
<dbReference type="InterPro" id="IPR050301">
    <property type="entry name" value="NTE"/>
</dbReference>
<dbReference type="PANTHER" id="PTHR14226:SF25">
    <property type="entry name" value="PHOSPHOESTERASE"/>
    <property type="match status" value="1"/>
</dbReference>
<organism evidence="7 8">
    <name type="scientific">Metabacillus mangrovi</name>
    <dbReference type="NCBI Taxonomy" id="1491830"/>
    <lineage>
        <taxon>Bacteria</taxon>
        <taxon>Bacillati</taxon>
        <taxon>Bacillota</taxon>
        <taxon>Bacilli</taxon>
        <taxon>Bacillales</taxon>
        <taxon>Bacillaceae</taxon>
        <taxon>Metabacillus</taxon>
    </lineage>
</organism>
<dbReference type="PANTHER" id="PTHR14226">
    <property type="entry name" value="NEUROPATHY TARGET ESTERASE/SWISS CHEESE D.MELANOGASTER"/>
    <property type="match status" value="1"/>
</dbReference>
<feature type="short sequence motif" description="GXSXG" evidence="4">
    <location>
        <begin position="51"/>
        <end position="55"/>
    </location>
</feature>
<feature type="short sequence motif" description="GXGXXG" evidence="4">
    <location>
        <begin position="24"/>
        <end position="29"/>
    </location>
</feature>
<dbReference type="EMBL" id="WMIB01000004">
    <property type="protein sequence ID" value="MTH53165.1"/>
    <property type="molecule type" value="Genomic_DNA"/>
</dbReference>
<dbReference type="CDD" id="cd07208">
    <property type="entry name" value="Pat_hypo_Ecoli_yjju_like"/>
    <property type="match status" value="1"/>
</dbReference>
<proteinExistence type="predicted"/>
<evidence type="ECO:0000256" key="1">
    <source>
        <dbReference type="ARBA" id="ARBA00022801"/>
    </source>
</evidence>
<evidence type="ECO:0000256" key="2">
    <source>
        <dbReference type="ARBA" id="ARBA00022963"/>
    </source>
</evidence>
<keyword evidence="5" id="KW-0472">Membrane</keyword>
<accession>A0A7X2S453</accession>
<dbReference type="SUPFAM" id="SSF52151">
    <property type="entry name" value="FabD/lysophospholipase-like"/>
    <property type="match status" value="1"/>
</dbReference>
<keyword evidence="8" id="KW-1185">Reference proteome</keyword>
<name>A0A7X2S453_9BACI</name>
<protein>
    <submittedName>
        <fullName evidence="7">Patatin family protein</fullName>
    </submittedName>
</protein>
<gene>
    <name evidence="7" type="ORF">GKZ89_07040</name>
</gene>
<keyword evidence="5" id="KW-0812">Transmembrane</keyword>
<feature type="transmembrane region" description="Helical" evidence="5">
    <location>
        <begin position="45"/>
        <end position="63"/>
    </location>
</feature>
<reference evidence="7 8" key="1">
    <citation type="journal article" date="2017" name="Int. J. Syst. Evol. Microbiol.">
        <title>Bacillus mangrovi sp. nov., isolated from a sediment sample from a mangrove forest.</title>
        <authorList>
            <person name="Gupta V."/>
            <person name="Singh P.K."/>
            <person name="Korpole S."/>
            <person name="Tanuku N.R.S."/>
            <person name="Pinnaka A.K."/>
        </authorList>
    </citation>
    <scope>NUCLEOTIDE SEQUENCE [LARGE SCALE GENOMIC DNA]</scope>
    <source>
        <strain evidence="7 8">KCTC 33872</strain>
    </source>
</reference>
<dbReference type="AlphaFoldDB" id="A0A7X2S453"/>
<dbReference type="InterPro" id="IPR037483">
    <property type="entry name" value="YjjU-like"/>
</dbReference>
<dbReference type="Proteomes" id="UP000434639">
    <property type="component" value="Unassembled WGS sequence"/>
</dbReference>
<dbReference type="InterPro" id="IPR045943">
    <property type="entry name" value="DUF6363"/>
</dbReference>
<feature type="domain" description="PNPLA" evidence="6">
    <location>
        <begin position="20"/>
        <end position="187"/>
    </location>
</feature>
<dbReference type="OrthoDB" id="9802424at2"/>
<evidence type="ECO:0000313" key="7">
    <source>
        <dbReference type="EMBL" id="MTH53165.1"/>
    </source>
</evidence>
<evidence type="ECO:0000256" key="3">
    <source>
        <dbReference type="ARBA" id="ARBA00023098"/>
    </source>
</evidence>